<feature type="region of interest" description="Disordered" evidence="1">
    <location>
        <begin position="1"/>
        <end position="69"/>
    </location>
</feature>
<accession>A0A6G1ESK4</accession>
<evidence type="ECO:0000313" key="2">
    <source>
        <dbReference type="EMBL" id="KAF0927552.1"/>
    </source>
</evidence>
<dbReference type="EMBL" id="SPHZ02000003">
    <property type="protein sequence ID" value="KAF0927552.1"/>
    <property type="molecule type" value="Genomic_DNA"/>
</dbReference>
<comment type="caution">
    <text evidence="2">The sequence shown here is derived from an EMBL/GenBank/DDBJ whole genome shotgun (WGS) entry which is preliminary data.</text>
</comment>
<gene>
    <name evidence="2" type="ORF">E2562_034261</name>
</gene>
<sequence length="155" mass="16969">MVLGAVTVEEEAATTEERRGGGKGEEWQRQLLAEVAEGEREEGNKPTSSSTPAVETTARRVRRRGTRERDVVTKVPIQDGTPPVETRRVLASTLSPSRILLSTLISRSLHTLNCSLGAGSNATASFHHRMPLQRNLCTLCPQDPAANVFMYQRSS</sequence>
<dbReference type="AlphaFoldDB" id="A0A6G1ESK4"/>
<feature type="compositionally biased region" description="Basic and acidic residues" evidence="1">
    <location>
        <begin position="15"/>
        <end position="28"/>
    </location>
</feature>
<dbReference type="Proteomes" id="UP000479710">
    <property type="component" value="Unassembled WGS sequence"/>
</dbReference>
<organism evidence="2 3">
    <name type="scientific">Oryza meyeriana var. granulata</name>
    <dbReference type="NCBI Taxonomy" id="110450"/>
    <lineage>
        <taxon>Eukaryota</taxon>
        <taxon>Viridiplantae</taxon>
        <taxon>Streptophyta</taxon>
        <taxon>Embryophyta</taxon>
        <taxon>Tracheophyta</taxon>
        <taxon>Spermatophyta</taxon>
        <taxon>Magnoliopsida</taxon>
        <taxon>Liliopsida</taxon>
        <taxon>Poales</taxon>
        <taxon>Poaceae</taxon>
        <taxon>BOP clade</taxon>
        <taxon>Oryzoideae</taxon>
        <taxon>Oryzeae</taxon>
        <taxon>Oryzinae</taxon>
        <taxon>Oryza</taxon>
        <taxon>Oryza meyeriana</taxon>
    </lineage>
</organism>
<evidence type="ECO:0000313" key="3">
    <source>
        <dbReference type="Proteomes" id="UP000479710"/>
    </source>
</evidence>
<proteinExistence type="predicted"/>
<reference evidence="2 3" key="1">
    <citation type="submission" date="2019-11" db="EMBL/GenBank/DDBJ databases">
        <title>Whole genome sequence of Oryza granulata.</title>
        <authorList>
            <person name="Li W."/>
        </authorList>
    </citation>
    <scope>NUCLEOTIDE SEQUENCE [LARGE SCALE GENOMIC DNA]</scope>
    <source>
        <strain evidence="3">cv. Menghai</strain>
        <tissue evidence="2">Leaf</tissue>
    </source>
</reference>
<evidence type="ECO:0000256" key="1">
    <source>
        <dbReference type="SAM" id="MobiDB-lite"/>
    </source>
</evidence>
<name>A0A6G1ESK4_9ORYZ</name>
<keyword evidence="3" id="KW-1185">Reference proteome</keyword>
<protein>
    <submittedName>
        <fullName evidence="2">Uncharacterized protein</fullName>
    </submittedName>
</protein>